<organism evidence="1 2">
    <name type="scientific">Sclerotinia sclerotiorum (strain ATCC 18683 / 1980 / Ss-1)</name>
    <name type="common">White mold</name>
    <name type="synonym">Whetzelinia sclerotiorum</name>
    <dbReference type="NCBI Taxonomy" id="665079"/>
    <lineage>
        <taxon>Eukaryota</taxon>
        <taxon>Fungi</taxon>
        <taxon>Dikarya</taxon>
        <taxon>Ascomycota</taxon>
        <taxon>Pezizomycotina</taxon>
        <taxon>Leotiomycetes</taxon>
        <taxon>Helotiales</taxon>
        <taxon>Sclerotiniaceae</taxon>
        <taxon>Sclerotinia</taxon>
    </lineage>
</organism>
<accession>A7ELZ7</accession>
<dbReference type="RefSeq" id="XP_001592105.1">
    <property type="nucleotide sequence ID" value="XM_001592055.1"/>
</dbReference>
<proteinExistence type="predicted"/>
<gene>
    <name evidence="1" type="ORF">SS1G_06344</name>
</gene>
<dbReference type="GeneID" id="5488788"/>
<evidence type="ECO:0000313" key="2">
    <source>
        <dbReference type="Proteomes" id="UP000001312"/>
    </source>
</evidence>
<reference evidence="2" key="1">
    <citation type="journal article" date="2011" name="PLoS Genet.">
        <title>Genomic analysis of the necrotrophic fungal pathogens Sclerotinia sclerotiorum and Botrytis cinerea.</title>
        <authorList>
            <person name="Amselem J."/>
            <person name="Cuomo C.A."/>
            <person name="van Kan J.A."/>
            <person name="Viaud M."/>
            <person name="Benito E.P."/>
            <person name="Couloux A."/>
            <person name="Coutinho P.M."/>
            <person name="de Vries R.P."/>
            <person name="Dyer P.S."/>
            <person name="Fillinger S."/>
            <person name="Fournier E."/>
            <person name="Gout L."/>
            <person name="Hahn M."/>
            <person name="Kohn L."/>
            <person name="Lapalu N."/>
            <person name="Plummer K.M."/>
            <person name="Pradier J.M."/>
            <person name="Quevillon E."/>
            <person name="Sharon A."/>
            <person name="Simon A."/>
            <person name="ten Have A."/>
            <person name="Tudzynski B."/>
            <person name="Tudzynski P."/>
            <person name="Wincker P."/>
            <person name="Andrew M."/>
            <person name="Anthouard V."/>
            <person name="Beever R.E."/>
            <person name="Beffa R."/>
            <person name="Benoit I."/>
            <person name="Bouzid O."/>
            <person name="Brault B."/>
            <person name="Chen Z."/>
            <person name="Choquer M."/>
            <person name="Collemare J."/>
            <person name="Cotton P."/>
            <person name="Danchin E.G."/>
            <person name="Da Silva C."/>
            <person name="Gautier A."/>
            <person name="Giraud C."/>
            <person name="Giraud T."/>
            <person name="Gonzalez C."/>
            <person name="Grossetete S."/>
            <person name="Guldener U."/>
            <person name="Henrissat B."/>
            <person name="Howlett B.J."/>
            <person name="Kodira C."/>
            <person name="Kretschmer M."/>
            <person name="Lappartient A."/>
            <person name="Leroch M."/>
            <person name="Levis C."/>
            <person name="Mauceli E."/>
            <person name="Neuveglise C."/>
            <person name="Oeser B."/>
            <person name="Pearson M."/>
            <person name="Poulain J."/>
            <person name="Poussereau N."/>
            <person name="Quesneville H."/>
            <person name="Rascle C."/>
            <person name="Schumacher J."/>
            <person name="Segurens B."/>
            <person name="Sexton A."/>
            <person name="Silva E."/>
            <person name="Sirven C."/>
            <person name="Soanes D.M."/>
            <person name="Talbot N.J."/>
            <person name="Templeton M."/>
            <person name="Yandava C."/>
            <person name="Yarden O."/>
            <person name="Zeng Q."/>
            <person name="Rollins J.A."/>
            <person name="Lebrun M.H."/>
            <person name="Dickman M."/>
        </authorList>
    </citation>
    <scope>NUCLEOTIDE SEQUENCE [LARGE SCALE GENOMIC DNA]</scope>
    <source>
        <strain evidence="2">ATCC 18683 / 1980 / Ss-1</strain>
    </source>
</reference>
<keyword evidence="2" id="KW-1185">Reference proteome</keyword>
<dbReference type="InParanoid" id="A7ELZ7"/>
<protein>
    <submittedName>
        <fullName evidence="1">Uncharacterized protein</fullName>
    </submittedName>
</protein>
<dbReference type="Proteomes" id="UP000001312">
    <property type="component" value="Unassembled WGS sequence"/>
</dbReference>
<sequence length="97" mass="11563">MNNGKEEWRWVLRRFHVDIRRKKKPAEAIPFSSSFFPAAMNLVGPRRDCEYPKRREENLQHIQRESLRLVGADEQTMRLGHLRSEACNIPLDLFEDK</sequence>
<evidence type="ECO:0000313" key="1">
    <source>
        <dbReference type="EMBL" id="EDO03863.1"/>
    </source>
</evidence>
<name>A7ELZ7_SCLS1</name>
<dbReference type="KEGG" id="ssl:SS1G_06344"/>
<dbReference type="AlphaFoldDB" id="A7ELZ7"/>
<dbReference type="EMBL" id="CH476628">
    <property type="protein sequence ID" value="EDO03863.1"/>
    <property type="molecule type" value="Genomic_DNA"/>
</dbReference>